<evidence type="ECO:0000259" key="7">
    <source>
        <dbReference type="Pfam" id="PF05175"/>
    </source>
</evidence>
<keyword evidence="1 6" id="KW-0963">Cytoplasm</keyword>
<keyword evidence="10" id="KW-1185">Reference proteome</keyword>
<dbReference type="InterPro" id="IPR013675">
    <property type="entry name" value="Mtase_sm_N"/>
</dbReference>
<keyword evidence="5 6" id="KW-0949">S-adenosyl-L-methionine</keyword>
<dbReference type="PROSITE" id="PS00092">
    <property type="entry name" value="N6_MTASE"/>
    <property type="match status" value="1"/>
</dbReference>
<keyword evidence="3 6" id="KW-0489">Methyltransferase</keyword>
<dbReference type="InterPro" id="IPR046977">
    <property type="entry name" value="RsmC/RlmG"/>
</dbReference>
<dbReference type="Pfam" id="PF08468">
    <property type="entry name" value="MTS_N"/>
    <property type="match status" value="1"/>
</dbReference>
<accession>A0ABP8QJ81</accession>
<evidence type="ECO:0000256" key="5">
    <source>
        <dbReference type="ARBA" id="ARBA00022691"/>
    </source>
</evidence>
<comment type="catalytic activity">
    <reaction evidence="6">
        <text>guanosine(1207) in 16S rRNA + S-adenosyl-L-methionine = N(2)-methylguanosine(1207) in 16S rRNA + S-adenosyl-L-homocysteine + H(+)</text>
        <dbReference type="Rhea" id="RHEA:42736"/>
        <dbReference type="Rhea" id="RHEA-COMP:10213"/>
        <dbReference type="Rhea" id="RHEA-COMP:10214"/>
        <dbReference type="ChEBI" id="CHEBI:15378"/>
        <dbReference type="ChEBI" id="CHEBI:57856"/>
        <dbReference type="ChEBI" id="CHEBI:59789"/>
        <dbReference type="ChEBI" id="CHEBI:74269"/>
        <dbReference type="ChEBI" id="CHEBI:74481"/>
        <dbReference type="EC" id="2.1.1.172"/>
    </reaction>
</comment>
<evidence type="ECO:0000313" key="9">
    <source>
        <dbReference type="EMBL" id="GAA4503961.1"/>
    </source>
</evidence>
<dbReference type="HAMAP" id="MF_01862">
    <property type="entry name" value="16SrRNA_methyltr_C"/>
    <property type="match status" value="1"/>
</dbReference>
<keyword evidence="4 6" id="KW-0808">Transferase</keyword>
<evidence type="ECO:0000256" key="1">
    <source>
        <dbReference type="ARBA" id="ARBA00022490"/>
    </source>
</evidence>
<dbReference type="EC" id="2.1.1.172" evidence="6"/>
<dbReference type="InterPro" id="IPR029063">
    <property type="entry name" value="SAM-dependent_MTases_sf"/>
</dbReference>
<feature type="domain" description="Methyltransferase small" evidence="7">
    <location>
        <begin position="176"/>
        <end position="342"/>
    </location>
</feature>
<evidence type="ECO:0000256" key="2">
    <source>
        <dbReference type="ARBA" id="ARBA00022552"/>
    </source>
</evidence>
<comment type="subcellular location">
    <subcellularLocation>
        <location evidence="6">Cytoplasm</location>
    </subcellularLocation>
</comment>
<proteinExistence type="inferred from homology"/>
<gene>
    <name evidence="6 9" type="primary">rsmC</name>
    <name evidence="9" type="ORF">GCM10023095_31080</name>
</gene>
<dbReference type="SUPFAM" id="SSF53335">
    <property type="entry name" value="S-adenosyl-L-methionine-dependent methyltransferases"/>
    <property type="match status" value="1"/>
</dbReference>
<comment type="function">
    <text evidence="6">Specifically methylates the guanine in position 1207 of 16S rRNA in the 30S particle.</text>
</comment>
<dbReference type="InterPro" id="IPR023543">
    <property type="entry name" value="rRNA_ssu_MeTfrase_C"/>
</dbReference>
<dbReference type="InterPro" id="IPR002052">
    <property type="entry name" value="DNA_methylase_N6_adenine_CS"/>
</dbReference>
<dbReference type="CDD" id="cd02440">
    <property type="entry name" value="AdoMet_MTases"/>
    <property type="match status" value="1"/>
</dbReference>
<organism evidence="9 10">
    <name type="scientific">Pseudaeromonas paramecii</name>
    <dbReference type="NCBI Taxonomy" id="2138166"/>
    <lineage>
        <taxon>Bacteria</taxon>
        <taxon>Pseudomonadati</taxon>
        <taxon>Pseudomonadota</taxon>
        <taxon>Gammaproteobacteria</taxon>
        <taxon>Aeromonadales</taxon>
        <taxon>Aeromonadaceae</taxon>
        <taxon>Pseudaeromonas</taxon>
    </lineage>
</organism>
<feature type="domain" description="Methyltransferase small N-terminal" evidence="8">
    <location>
        <begin position="9"/>
        <end position="167"/>
    </location>
</feature>
<dbReference type="EMBL" id="BAABFC010000028">
    <property type="protein sequence ID" value="GAA4503961.1"/>
    <property type="molecule type" value="Genomic_DNA"/>
</dbReference>
<protein>
    <recommendedName>
        <fullName evidence="6">Ribosomal RNA small subunit methyltransferase C</fullName>
        <ecNumber evidence="6">2.1.1.172</ecNumber>
    </recommendedName>
    <alternativeName>
        <fullName evidence="6">16S rRNA m2G1207 methyltransferase</fullName>
    </alternativeName>
    <alternativeName>
        <fullName evidence="6">rRNA (guanine-N(2)-)-methyltransferase RsmC</fullName>
    </alternativeName>
</protein>
<sequence length="345" mass="37782">MSQPLSPVSQLLERSQALFAIPRLLIAGQVDDDYPRTLLQQSADSTWFLTDYSRFRQQAAGADGLDIRFGHRLEAGAAPWQGLLLYLPKAKAEAQFLLAQLTPLLAPGAPIWVVGDNRGGINGADKLLAPYCRHPRKQDSARRCSLYQGQLDQPVAPFALEAWFGEYVLDLGEHSLRIQALPGVFSAAELDEGSRLLLDHLPPLNGRVLDLGCGAGVIGAVLKQRYPDIQLELADINALALASARRTLAINGLEGKVYPSDGYSDVPAGLQHIITNPPFHAGLNTHYQATEQMMLQAPRLLTKGGDLLLVANAFLRYPPFLEHAFGPHGWQIVAQTNKFKLYLAR</sequence>
<evidence type="ECO:0000256" key="4">
    <source>
        <dbReference type="ARBA" id="ARBA00022679"/>
    </source>
</evidence>
<dbReference type="RefSeq" id="WP_345014781.1">
    <property type="nucleotide sequence ID" value="NZ_BAABFC010000028.1"/>
</dbReference>
<evidence type="ECO:0000256" key="3">
    <source>
        <dbReference type="ARBA" id="ARBA00022603"/>
    </source>
</evidence>
<keyword evidence="2 6" id="KW-0698">rRNA processing</keyword>
<evidence type="ECO:0000256" key="6">
    <source>
        <dbReference type="HAMAP-Rule" id="MF_01862"/>
    </source>
</evidence>
<evidence type="ECO:0000313" key="10">
    <source>
        <dbReference type="Proteomes" id="UP001501321"/>
    </source>
</evidence>
<comment type="similarity">
    <text evidence="6">Belongs to the methyltransferase superfamily. RsmC family.</text>
</comment>
<dbReference type="PANTHER" id="PTHR47816:SF4">
    <property type="entry name" value="RIBOSOMAL RNA SMALL SUBUNIT METHYLTRANSFERASE C"/>
    <property type="match status" value="1"/>
</dbReference>
<dbReference type="PANTHER" id="PTHR47816">
    <property type="entry name" value="RIBOSOMAL RNA SMALL SUBUNIT METHYLTRANSFERASE C"/>
    <property type="match status" value="1"/>
</dbReference>
<name>A0ABP8QJ81_9GAMM</name>
<dbReference type="Pfam" id="PF05175">
    <property type="entry name" value="MTS"/>
    <property type="match status" value="1"/>
</dbReference>
<evidence type="ECO:0000259" key="8">
    <source>
        <dbReference type="Pfam" id="PF08468"/>
    </source>
</evidence>
<dbReference type="InterPro" id="IPR007848">
    <property type="entry name" value="Small_mtfrase_dom"/>
</dbReference>
<dbReference type="NCBIfam" id="NF007023">
    <property type="entry name" value="PRK09489.1"/>
    <property type="match status" value="1"/>
</dbReference>
<comment type="caution">
    <text evidence="9">The sequence shown here is derived from an EMBL/GenBank/DDBJ whole genome shotgun (WGS) entry which is preliminary data.</text>
</comment>
<comment type="subunit">
    <text evidence="6">Monomer.</text>
</comment>
<dbReference type="Proteomes" id="UP001501321">
    <property type="component" value="Unassembled WGS sequence"/>
</dbReference>
<reference evidence="10" key="1">
    <citation type="journal article" date="2019" name="Int. J. Syst. Evol. Microbiol.">
        <title>The Global Catalogue of Microorganisms (GCM) 10K type strain sequencing project: providing services to taxonomists for standard genome sequencing and annotation.</title>
        <authorList>
            <consortium name="The Broad Institute Genomics Platform"/>
            <consortium name="The Broad Institute Genome Sequencing Center for Infectious Disease"/>
            <person name="Wu L."/>
            <person name="Ma J."/>
        </authorList>
    </citation>
    <scope>NUCLEOTIDE SEQUENCE [LARGE SCALE GENOMIC DNA]</scope>
    <source>
        <strain evidence="10">JCM 32226</strain>
    </source>
</reference>
<dbReference type="Gene3D" id="3.40.50.150">
    <property type="entry name" value="Vaccinia Virus protein VP39"/>
    <property type="match status" value="2"/>
</dbReference>